<comment type="caution">
    <text evidence="1">The sequence shown here is derived from an EMBL/GenBank/DDBJ whole genome shotgun (WGS) entry which is preliminary data.</text>
</comment>
<name>A0A6L2QB37_COPFO</name>
<feature type="non-terminal residue" evidence="1">
    <location>
        <position position="70"/>
    </location>
</feature>
<dbReference type="OrthoDB" id="432528at2759"/>
<evidence type="ECO:0000313" key="2">
    <source>
        <dbReference type="Proteomes" id="UP000502823"/>
    </source>
</evidence>
<protein>
    <submittedName>
        <fullName evidence="1">Uncharacterized protein</fullName>
    </submittedName>
</protein>
<dbReference type="EMBL" id="BLKM01000848">
    <property type="protein sequence ID" value="GFG39047.1"/>
    <property type="molecule type" value="Genomic_DNA"/>
</dbReference>
<proteinExistence type="predicted"/>
<sequence length="70" mass="8149">DCWFLDVTPTPHWCRFEYHSCKPRLWHKAQYVAGELLVIGGHRGNIHDPVGRNEHAEELLVINFTPKSLL</sequence>
<accession>A0A6L2QB37</accession>
<keyword evidence="2" id="KW-1185">Reference proteome</keyword>
<reference evidence="2" key="1">
    <citation type="submission" date="2020-01" db="EMBL/GenBank/DDBJ databases">
        <title>Draft genome sequence of the Termite Coptotermes fromosanus.</title>
        <authorList>
            <person name="Itakura S."/>
            <person name="Yosikawa Y."/>
            <person name="Umezawa K."/>
        </authorList>
    </citation>
    <scope>NUCLEOTIDE SEQUENCE [LARGE SCALE GENOMIC DNA]</scope>
</reference>
<dbReference type="Proteomes" id="UP000502823">
    <property type="component" value="Unassembled WGS sequence"/>
</dbReference>
<evidence type="ECO:0000313" key="1">
    <source>
        <dbReference type="EMBL" id="GFG39047.1"/>
    </source>
</evidence>
<dbReference type="AlphaFoldDB" id="A0A6L2QB37"/>
<gene>
    <name evidence="1" type="ORF">Cfor_01513</name>
</gene>
<feature type="non-terminal residue" evidence="1">
    <location>
        <position position="1"/>
    </location>
</feature>
<organism evidence="1 2">
    <name type="scientific">Coptotermes formosanus</name>
    <name type="common">Formosan subterranean termite</name>
    <dbReference type="NCBI Taxonomy" id="36987"/>
    <lineage>
        <taxon>Eukaryota</taxon>
        <taxon>Metazoa</taxon>
        <taxon>Ecdysozoa</taxon>
        <taxon>Arthropoda</taxon>
        <taxon>Hexapoda</taxon>
        <taxon>Insecta</taxon>
        <taxon>Pterygota</taxon>
        <taxon>Neoptera</taxon>
        <taxon>Polyneoptera</taxon>
        <taxon>Dictyoptera</taxon>
        <taxon>Blattodea</taxon>
        <taxon>Blattoidea</taxon>
        <taxon>Termitoidae</taxon>
        <taxon>Rhinotermitidae</taxon>
        <taxon>Coptotermes</taxon>
    </lineage>
</organism>
<dbReference type="InParanoid" id="A0A6L2QB37"/>